<dbReference type="GO" id="GO:0005509">
    <property type="term" value="F:calcium ion binding"/>
    <property type="evidence" value="ECO:0007669"/>
    <property type="project" value="InterPro"/>
</dbReference>
<evidence type="ECO:0000313" key="3">
    <source>
        <dbReference type="Proteomes" id="UP001370490"/>
    </source>
</evidence>
<dbReference type="EMBL" id="JBAMMX010000008">
    <property type="protein sequence ID" value="KAK6934460.1"/>
    <property type="molecule type" value="Genomic_DNA"/>
</dbReference>
<dbReference type="Gene3D" id="1.10.238.10">
    <property type="entry name" value="EF-hand"/>
    <property type="match status" value="1"/>
</dbReference>
<reference evidence="2 3" key="1">
    <citation type="submission" date="2023-12" db="EMBL/GenBank/DDBJ databases">
        <title>A high-quality genome assembly for Dillenia turbinata (Dilleniales).</title>
        <authorList>
            <person name="Chanderbali A."/>
        </authorList>
    </citation>
    <scope>NUCLEOTIDE SEQUENCE [LARGE SCALE GENOMIC DNA]</scope>
    <source>
        <strain evidence="2">LSX21</strain>
        <tissue evidence="2">Leaf</tissue>
    </source>
</reference>
<feature type="non-terminal residue" evidence="2">
    <location>
        <position position="76"/>
    </location>
</feature>
<dbReference type="InterPro" id="IPR011992">
    <property type="entry name" value="EF-hand-dom_pair"/>
</dbReference>
<dbReference type="Proteomes" id="UP001370490">
    <property type="component" value="Unassembled WGS sequence"/>
</dbReference>
<proteinExistence type="predicted"/>
<organism evidence="2 3">
    <name type="scientific">Dillenia turbinata</name>
    <dbReference type="NCBI Taxonomy" id="194707"/>
    <lineage>
        <taxon>Eukaryota</taxon>
        <taxon>Viridiplantae</taxon>
        <taxon>Streptophyta</taxon>
        <taxon>Embryophyta</taxon>
        <taxon>Tracheophyta</taxon>
        <taxon>Spermatophyta</taxon>
        <taxon>Magnoliopsida</taxon>
        <taxon>eudicotyledons</taxon>
        <taxon>Gunneridae</taxon>
        <taxon>Pentapetalae</taxon>
        <taxon>Dilleniales</taxon>
        <taxon>Dilleniaceae</taxon>
        <taxon>Dillenia</taxon>
    </lineage>
</organism>
<feature type="domain" description="EF-hand" evidence="1">
    <location>
        <begin position="59"/>
        <end position="76"/>
    </location>
</feature>
<keyword evidence="3" id="KW-1185">Reference proteome</keyword>
<name>A0AAN8VI12_9MAGN</name>
<evidence type="ECO:0000313" key="2">
    <source>
        <dbReference type="EMBL" id="KAK6934460.1"/>
    </source>
</evidence>
<dbReference type="InterPro" id="IPR002048">
    <property type="entry name" value="EF_hand_dom"/>
</dbReference>
<protein>
    <recommendedName>
        <fullName evidence="1">EF-hand domain-containing protein</fullName>
    </recommendedName>
</protein>
<dbReference type="PROSITE" id="PS50222">
    <property type="entry name" value="EF_HAND_2"/>
    <property type="match status" value="1"/>
</dbReference>
<dbReference type="SUPFAM" id="SSF47473">
    <property type="entry name" value="EF-hand"/>
    <property type="match status" value="1"/>
</dbReference>
<gene>
    <name evidence="2" type="ORF">RJ641_034615</name>
</gene>
<dbReference type="AlphaFoldDB" id="A0AAN8VI12"/>
<sequence length="76" mass="8713">MVTLLTKQELLEQISLLVGVNSMPTLDSWHQDQAADINGDGTIDFTKFIATAMHHHKLERDEILHKAFQYFDKDNS</sequence>
<evidence type="ECO:0000259" key="1">
    <source>
        <dbReference type="PROSITE" id="PS50222"/>
    </source>
</evidence>
<comment type="caution">
    <text evidence="2">The sequence shown here is derived from an EMBL/GenBank/DDBJ whole genome shotgun (WGS) entry which is preliminary data.</text>
</comment>
<accession>A0AAN8VI12</accession>